<keyword evidence="4" id="KW-1185">Reference proteome</keyword>
<dbReference type="Pfam" id="PF02604">
    <property type="entry name" value="PhdYeFM_antitox"/>
    <property type="match status" value="1"/>
</dbReference>
<proteinExistence type="inferred from homology"/>
<comment type="function">
    <text evidence="2">Antitoxin component of a type II toxin-antitoxin (TA) system.</text>
</comment>
<dbReference type="RefSeq" id="WP_066791558.1">
    <property type="nucleotide sequence ID" value="NZ_LWQS01000125.1"/>
</dbReference>
<dbReference type="InterPro" id="IPR036165">
    <property type="entry name" value="YefM-like_sf"/>
</dbReference>
<comment type="similarity">
    <text evidence="1 2">Belongs to the phD/YefM antitoxin family.</text>
</comment>
<dbReference type="STRING" id="1707952.A6A03_05870"/>
<dbReference type="PANTHER" id="PTHR33713">
    <property type="entry name" value="ANTITOXIN YAFN-RELATED"/>
    <property type="match status" value="1"/>
</dbReference>
<name>A0A178LRF1_9CHLR</name>
<organism evidence="3 4">
    <name type="scientific">Chloroflexus islandicus</name>
    <dbReference type="NCBI Taxonomy" id="1707952"/>
    <lineage>
        <taxon>Bacteria</taxon>
        <taxon>Bacillati</taxon>
        <taxon>Chloroflexota</taxon>
        <taxon>Chloroflexia</taxon>
        <taxon>Chloroflexales</taxon>
        <taxon>Chloroflexineae</taxon>
        <taxon>Chloroflexaceae</taxon>
        <taxon>Chloroflexus</taxon>
    </lineage>
</organism>
<dbReference type="PANTHER" id="PTHR33713:SF6">
    <property type="entry name" value="ANTITOXIN YEFM"/>
    <property type="match status" value="1"/>
</dbReference>
<reference evidence="3 4" key="1">
    <citation type="submission" date="2016-04" db="EMBL/GenBank/DDBJ databases">
        <title>Chloroflexus islandicus sp. nov., a thermophilic filamentous anoxygenic phototrophic bacterium from geyser Strokkur (Iceland).</title>
        <authorList>
            <person name="Gaisin V.A."/>
            <person name="Kalashnikov A.M."/>
            <person name="Sukhacheva M.V."/>
            <person name="Grouzdev D.S."/>
            <person name="Ivanov T.M."/>
            <person name="Kuznetsov B."/>
            <person name="Gorlenko V.M."/>
        </authorList>
    </citation>
    <scope>NUCLEOTIDE SEQUENCE [LARGE SCALE GENOMIC DNA]</scope>
    <source>
        <strain evidence="4">isl-2</strain>
    </source>
</reference>
<sequence length="73" mass="7790">MARSINIDLQGGVVPISQAAASLAALIRRAKVSGQPVVITQKGYPSAVLLNIELFEQLRAMAMQAEQAREQNG</sequence>
<dbReference type="Gene3D" id="3.40.1620.10">
    <property type="entry name" value="YefM-like domain"/>
    <property type="match status" value="1"/>
</dbReference>
<dbReference type="EMBL" id="LWQS01000125">
    <property type="protein sequence ID" value="OAN36279.1"/>
    <property type="molecule type" value="Genomic_DNA"/>
</dbReference>
<dbReference type="AlphaFoldDB" id="A0A178LRF1"/>
<gene>
    <name evidence="3" type="ORF">A6A03_05870</name>
</gene>
<protein>
    <recommendedName>
        <fullName evidence="2">Antitoxin</fullName>
    </recommendedName>
</protein>
<dbReference type="InterPro" id="IPR051405">
    <property type="entry name" value="phD/YefM_antitoxin"/>
</dbReference>
<evidence type="ECO:0000256" key="2">
    <source>
        <dbReference type="RuleBase" id="RU362080"/>
    </source>
</evidence>
<dbReference type="SUPFAM" id="SSF143120">
    <property type="entry name" value="YefM-like"/>
    <property type="match status" value="1"/>
</dbReference>
<comment type="caution">
    <text evidence="3">The sequence shown here is derived from an EMBL/GenBank/DDBJ whole genome shotgun (WGS) entry which is preliminary data.</text>
</comment>
<dbReference type="InterPro" id="IPR006442">
    <property type="entry name" value="Antitoxin_Phd/YefM"/>
</dbReference>
<evidence type="ECO:0000256" key="1">
    <source>
        <dbReference type="ARBA" id="ARBA00009981"/>
    </source>
</evidence>
<evidence type="ECO:0000313" key="3">
    <source>
        <dbReference type="EMBL" id="OAN36279.1"/>
    </source>
</evidence>
<dbReference type="Proteomes" id="UP000078287">
    <property type="component" value="Unassembled WGS sequence"/>
</dbReference>
<accession>A0A178LRF1</accession>
<dbReference type="NCBIfam" id="TIGR01552">
    <property type="entry name" value="phd_fam"/>
    <property type="match status" value="1"/>
</dbReference>
<evidence type="ECO:0000313" key="4">
    <source>
        <dbReference type="Proteomes" id="UP000078287"/>
    </source>
</evidence>